<feature type="compositionally biased region" description="Basic residues" evidence="1">
    <location>
        <begin position="116"/>
        <end position="132"/>
    </location>
</feature>
<evidence type="ECO:0000256" key="1">
    <source>
        <dbReference type="SAM" id="MobiDB-lite"/>
    </source>
</evidence>
<feature type="compositionally biased region" description="Basic and acidic residues" evidence="1">
    <location>
        <begin position="148"/>
        <end position="157"/>
    </location>
</feature>
<comment type="caution">
    <text evidence="2">The sequence shown here is derived from an EMBL/GenBank/DDBJ whole genome shotgun (WGS) entry which is preliminary data.</text>
</comment>
<evidence type="ECO:0000313" key="2">
    <source>
        <dbReference type="EMBL" id="GAO18321.1"/>
    </source>
</evidence>
<feature type="compositionally biased region" description="Basic and acidic residues" evidence="1">
    <location>
        <begin position="231"/>
        <end position="259"/>
    </location>
</feature>
<dbReference type="AlphaFoldDB" id="A0A1B5L483"/>
<feature type="region of interest" description="Disordered" evidence="1">
    <location>
        <begin position="101"/>
        <end position="157"/>
    </location>
</feature>
<dbReference type="Proteomes" id="UP000054053">
    <property type="component" value="Unassembled WGS sequence"/>
</dbReference>
<dbReference type="EMBL" id="BBTG02000015">
    <property type="protein sequence ID" value="GAO18321.1"/>
    <property type="molecule type" value="Genomic_DNA"/>
</dbReference>
<accession>A0A1B5L483</accession>
<organism evidence="2 3">
    <name type="scientific">Ustilaginoidea virens</name>
    <name type="common">Rice false smut fungus</name>
    <name type="synonym">Villosiclava virens</name>
    <dbReference type="NCBI Taxonomy" id="1159556"/>
    <lineage>
        <taxon>Eukaryota</taxon>
        <taxon>Fungi</taxon>
        <taxon>Dikarya</taxon>
        <taxon>Ascomycota</taxon>
        <taxon>Pezizomycotina</taxon>
        <taxon>Sordariomycetes</taxon>
        <taxon>Hypocreomycetidae</taxon>
        <taxon>Hypocreales</taxon>
        <taxon>Clavicipitaceae</taxon>
        <taxon>Ustilaginoidea</taxon>
    </lineage>
</organism>
<evidence type="ECO:0000313" key="3">
    <source>
        <dbReference type="Proteomes" id="UP000054053"/>
    </source>
</evidence>
<name>A0A1B5L483_USTVR</name>
<proteinExistence type="predicted"/>
<protein>
    <submittedName>
        <fullName evidence="2">Uncharacterized protein</fullName>
    </submittedName>
</protein>
<feature type="region of interest" description="Disordered" evidence="1">
    <location>
        <begin position="196"/>
        <end position="270"/>
    </location>
</feature>
<gene>
    <name evidence="2" type="ORF">UVI_02032900</name>
</gene>
<feature type="compositionally biased region" description="Gly residues" evidence="1">
    <location>
        <begin position="199"/>
        <end position="210"/>
    </location>
</feature>
<reference evidence="3" key="1">
    <citation type="journal article" date="2016" name="Genome Announc.">
        <title>Genome sequence of Ustilaginoidea virens IPU010, a rice pathogenic fungus causing false smut.</title>
        <authorList>
            <person name="Kumagai T."/>
            <person name="Ishii T."/>
            <person name="Terai G."/>
            <person name="Umemura M."/>
            <person name="Machida M."/>
            <person name="Asai K."/>
        </authorList>
    </citation>
    <scope>NUCLEOTIDE SEQUENCE [LARGE SCALE GENOMIC DNA]</scope>
    <source>
        <strain evidence="3">IPU010</strain>
    </source>
</reference>
<sequence length="351" mass="38539">MPPTASAPVIHLRRDDLPLPVQTLPPVAQVQPPHHRHHPLHRVLGTEQLLLRDAPPERPAKVRAHRARVVGQRHRLVAAPRRQHDVQAAGDAVHRGLARPVRVPPAGPVVRDGAHPRRHHDPRRVPRQRSRPAAHVGGPPRQQLGKVLRQEQRADRVDAEHVQAAGRVDLREGPLGRQDPGHRAPQVQVVRVRREQAARGGGGGADGRLVGGVDAHDVQPGGRGAVAQDGRLGRREVRVARRGEHGERRRPEQVPREMEADAAAGGAHEDPRAGGHLSLLPWLLLGGGGFVVGGFCRQEQARRQWMADSGWPTVDGRQWTADSGRTPGWNFSGTWMPLTYVIDLETCRLVI</sequence>